<keyword evidence="3" id="KW-0288">FMN</keyword>
<keyword evidence="7" id="KW-1185">Reference proteome</keyword>
<sequence length="201" mass="22309">MQLFNLDDEHKGKAYQILASLVAPRPIAWTATRSAEGSVNVAPFSFFNVFGSRPPVVVIAPGDKEPGVPKDTARNIRESGEFVIHLLDEPLVEAMNATAAEKDYGDSELDGLGLTLADCDHVSVPRIVEAPAALECREHTTLRIGKNRLIIGQVHRVWAREGLFDPKTLRFDQEKYAPIARMGSPDWYARTDDLFSLKRPD</sequence>
<dbReference type="Proteomes" id="UP001596472">
    <property type="component" value="Unassembled WGS sequence"/>
</dbReference>
<dbReference type="Pfam" id="PF01613">
    <property type="entry name" value="Flavin_Reduct"/>
    <property type="match status" value="1"/>
</dbReference>
<feature type="domain" description="Flavin reductase like" evidence="5">
    <location>
        <begin position="20"/>
        <end position="178"/>
    </location>
</feature>
<evidence type="ECO:0000259" key="5">
    <source>
        <dbReference type="SMART" id="SM00903"/>
    </source>
</evidence>
<keyword evidence="2" id="KW-0285">Flavoprotein</keyword>
<dbReference type="SMART" id="SM00903">
    <property type="entry name" value="Flavin_Reduct"/>
    <property type="match status" value="1"/>
</dbReference>
<evidence type="ECO:0000313" key="7">
    <source>
        <dbReference type="Proteomes" id="UP001596472"/>
    </source>
</evidence>
<accession>A0ABW2L770</accession>
<dbReference type="PANTHER" id="PTHR33798">
    <property type="entry name" value="FLAVOPROTEIN OXYGENASE"/>
    <property type="match status" value="1"/>
</dbReference>
<gene>
    <name evidence="6" type="ORF">ACFQY0_10380</name>
</gene>
<reference evidence="7" key="1">
    <citation type="journal article" date="2019" name="Int. J. Syst. Evol. Microbiol.">
        <title>The Global Catalogue of Microorganisms (GCM) 10K type strain sequencing project: providing services to taxonomists for standard genome sequencing and annotation.</title>
        <authorList>
            <consortium name="The Broad Institute Genomics Platform"/>
            <consortium name="The Broad Institute Genome Sequencing Center for Infectious Disease"/>
            <person name="Wu L."/>
            <person name="Ma J."/>
        </authorList>
    </citation>
    <scope>NUCLEOTIDE SEQUENCE [LARGE SCALE GENOMIC DNA]</scope>
    <source>
        <strain evidence="7">CGMCC 4.1467</strain>
    </source>
</reference>
<dbReference type="Gene3D" id="2.30.110.10">
    <property type="entry name" value="Electron Transport, Fmn-binding Protein, Chain A"/>
    <property type="match status" value="1"/>
</dbReference>
<dbReference type="InterPro" id="IPR012349">
    <property type="entry name" value="Split_barrel_FMN-bd"/>
</dbReference>
<protein>
    <submittedName>
        <fullName evidence="6">Flavin reductase family protein</fullName>
        <ecNumber evidence="6">1.5.1.-</ecNumber>
    </submittedName>
</protein>
<dbReference type="PANTHER" id="PTHR33798:SF5">
    <property type="entry name" value="FLAVIN REDUCTASE LIKE DOMAIN-CONTAINING PROTEIN"/>
    <property type="match status" value="1"/>
</dbReference>
<evidence type="ECO:0000256" key="3">
    <source>
        <dbReference type="ARBA" id="ARBA00022643"/>
    </source>
</evidence>
<name>A0ABW2L770_9BACT</name>
<dbReference type="EC" id="1.5.1.-" evidence="6"/>
<comment type="similarity">
    <text evidence="4">Belongs to the flavoredoxin family.</text>
</comment>
<dbReference type="RefSeq" id="WP_379712004.1">
    <property type="nucleotide sequence ID" value="NZ_JBHTBS010000004.1"/>
</dbReference>
<evidence type="ECO:0000256" key="2">
    <source>
        <dbReference type="ARBA" id="ARBA00022630"/>
    </source>
</evidence>
<evidence type="ECO:0000313" key="6">
    <source>
        <dbReference type="EMBL" id="MFC7337584.1"/>
    </source>
</evidence>
<keyword evidence="6" id="KW-0560">Oxidoreductase</keyword>
<comment type="caution">
    <text evidence="6">The sequence shown here is derived from an EMBL/GenBank/DDBJ whole genome shotgun (WGS) entry which is preliminary data.</text>
</comment>
<comment type="cofactor">
    <cofactor evidence="1">
        <name>FMN</name>
        <dbReference type="ChEBI" id="CHEBI:58210"/>
    </cofactor>
</comment>
<evidence type="ECO:0000256" key="4">
    <source>
        <dbReference type="ARBA" id="ARBA00038054"/>
    </source>
</evidence>
<evidence type="ECO:0000256" key="1">
    <source>
        <dbReference type="ARBA" id="ARBA00001917"/>
    </source>
</evidence>
<dbReference type="GO" id="GO:0016491">
    <property type="term" value="F:oxidoreductase activity"/>
    <property type="evidence" value="ECO:0007669"/>
    <property type="project" value="UniProtKB-KW"/>
</dbReference>
<organism evidence="6 7">
    <name type="scientific">Haloferula chungangensis</name>
    <dbReference type="NCBI Taxonomy" id="1048331"/>
    <lineage>
        <taxon>Bacteria</taxon>
        <taxon>Pseudomonadati</taxon>
        <taxon>Verrucomicrobiota</taxon>
        <taxon>Verrucomicrobiia</taxon>
        <taxon>Verrucomicrobiales</taxon>
        <taxon>Verrucomicrobiaceae</taxon>
        <taxon>Haloferula</taxon>
    </lineage>
</organism>
<dbReference type="SUPFAM" id="SSF50475">
    <property type="entry name" value="FMN-binding split barrel"/>
    <property type="match status" value="1"/>
</dbReference>
<dbReference type="EMBL" id="JBHTBS010000004">
    <property type="protein sequence ID" value="MFC7337584.1"/>
    <property type="molecule type" value="Genomic_DNA"/>
</dbReference>
<proteinExistence type="inferred from homology"/>
<dbReference type="InterPro" id="IPR002563">
    <property type="entry name" value="Flavin_Rdtase-like_dom"/>
</dbReference>